<feature type="transmembrane region" description="Helical" evidence="1">
    <location>
        <begin position="183"/>
        <end position="202"/>
    </location>
</feature>
<keyword evidence="1" id="KW-0812">Transmembrane</keyword>
<evidence type="ECO:0000313" key="2">
    <source>
        <dbReference type="EMBL" id="MFB9200032.1"/>
    </source>
</evidence>
<feature type="transmembrane region" description="Helical" evidence="1">
    <location>
        <begin position="242"/>
        <end position="261"/>
    </location>
</feature>
<accession>A0ABV5I6S6</accession>
<feature type="transmembrane region" description="Helical" evidence="1">
    <location>
        <begin position="267"/>
        <end position="289"/>
    </location>
</feature>
<organism evidence="2 3">
    <name type="scientific">Nonomuraea spiralis</name>
    <dbReference type="NCBI Taxonomy" id="46182"/>
    <lineage>
        <taxon>Bacteria</taxon>
        <taxon>Bacillati</taxon>
        <taxon>Actinomycetota</taxon>
        <taxon>Actinomycetes</taxon>
        <taxon>Streptosporangiales</taxon>
        <taxon>Streptosporangiaceae</taxon>
        <taxon>Nonomuraea</taxon>
    </lineage>
</organism>
<feature type="transmembrane region" description="Helical" evidence="1">
    <location>
        <begin position="110"/>
        <end position="130"/>
    </location>
</feature>
<evidence type="ECO:0000313" key="3">
    <source>
        <dbReference type="Proteomes" id="UP001589647"/>
    </source>
</evidence>
<dbReference type="RefSeq" id="WP_189645646.1">
    <property type="nucleotide sequence ID" value="NZ_BMRC01000001.1"/>
</dbReference>
<feature type="transmembrane region" description="Helical" evidence="1">
    <location>
        <begin position="77"/>
        <end position="98"/>
    </location>
</feature>
<gene>
    <name evidence="2" type="ORF">ACFFV7_02410</name>
</gene>
<evidence type="ECO:0000256" key="1">
    <source>
        <dbReference type="SAM" id="Phobius"/>
    </source>
</evidence>
<sequence>MRIVVLVMLVAPGLSMLLLLAGRLELAGMLTGLAAGFLLRSEPARAALATLCGSLSAVLIGQVLGDGVDGPDFADQMAGWPGWPIGAVLAYLIAAKGLPPTSARGTSSAVLPAAVAALTAGALGCGQLVAAKVLQMTRWEDYHEYDGPGWYRDLTSAILYPAASVVIASVIASRMTAGRERFLVVPLAAWLGCALTAGPVQYVQALGVSGEPALVALLASLAGGGIGAAAAAAALRHGGARLGLVSFILAFTVGKVTAAWLEISDVTWAWLELLFALLALITPLVLIAWVSARTASRDASLGSGVIAGVAGPLLIWSVYLTVGPRFYDHASQSNPYWLAWATVPVALVTALGAASLVTSVHGTRESVRPDAVES</sequence>
<feature type="transmembrane region" description="Helical" evidence="1">
    <location>
        <begin position="337"/>
        <end position="358"/>
    </location>
</feature>
<feature type="transmembrane region" description="Helical" evidence="1">
    <location>
        <begin position="214"/>
        <end position="235"/>
    </location>
</feature>
<keyword evidence="1" id="KW-1133">Transmembrane helix</keyword>
<comment type="caution">
    <text evidence="2">The sequence shown here is derived from an EMBL/GenBank/DDBJ whole genome shotgun (WGS) entry which is preliminary data.</text>
</comment>
<keyword evidence="3" id="KW-1185">Reference proteome</keyword>
<feature type="transmembrane region" description="Helical" evidence="1">
    <location>
        <begin position="6"/>
        <end position="39"/>
    </location>
</feature>
<dbReference type="Proteomes" id="UP001589647">
    <property type="component" value="Unassembled WGS sequence"/>
</dbReference>
<proteinExistence type="predicted"/>
<feature type="transmembrane region" description="Helical" evidence="1">
    <location>
        <begin position="301"/>
        <end position="322"/>
    </location>
</feature>
<reference evidence="2 3" key="1">
    <citation type="submission" date="2024-09" db="EMBL/GenBank/DDBJ databases">
        <authorList>
            <person name="Sun Q."/>
            <person name="Mori K."/>
        </authorList>
    </citation>
    <scope>NUCLEOTIDE SEQUENCE [LARGE SCALE GENOMIC DNA]</scope>
    <source>
        <strain evidence="2 3">CCM 3426</strain>
    </source>
</reference>
<feature type="transmembrane region" description="Helical" evidence="1">
    <location>
        <begin position="150"/>
        <end position="171"/>
    </location>
</feature>
<name>A0ABV5I6S6_9ACTN</name>
<dbReference type="EMBL" id="JBHMEI010000001">
    <property type="protein sequence ID" value="MFB9200032.1"/>
    <property type="molecule type" value="Genomic_DNA"/>
</dbReference>
<protein>
    <submittedName>
        <fullName evidence="2">Uncharacterized protein</fullName>
    </submittedName>
</protein>
<keyword evidence="1" id="KW-0472">Membrane</keyword>